<comment type="caution">
    <text evidence="9">The sequence shown here is derived from an EMBL/GenBank/DDBJ whole genome shotgun (WGS) entry which is preliminary data.</text>
</comment>
<sequence length="253" mass="27961">GAAMLQCRPLLNSLSRSLGLLHSSSQNATAATPQAQDDSSSPSLITDPLAHPDFFGVRNLASISELFENKVHLGHKAGTRNEFMTPYIFGNRLGVDIFDLDQSKELLGDALNFTAHIAYNGGVILFISRNSQIIPYVEKTAKEAGEYAHCRFWRGGVFTNSTKQFGAVTRLPDLVIFINMLNNVFEPHIAIRDSAKMLIPTIGIADTNCDPRLITYPVPGNDDTPCAINMYCKLFKEAILKGKAKRRQMEDEE</sequence>
<evidence type="ECO:0000256" key="5">
    <source>
        <dbReference type="ARBA" id="ARBA00023274"/>
    </source>
</evidence>
<evidence type="ECO:0000256" key="7">
    <source>
        <dbReference type="ARBA" id="ARBA00071390"/>
    </source>
</evidence>
<evidence type="ECO:0000256" key="3">
    <source>
        <dbReference type="ARBA" id="ARBA00022980"/>
    </source>
</evidence>
<dbReference type="GO" id="GO:0005743">
    <property type="term" value="C:mitochondrial inner membrane"/>
    <property type="evidence" value="ECO:0007669"/>
    <property type="project" value="UniProtKB-ARBA"/>
</dbReference>
<reference evidence="9" key="1">
    <citation type="submission" date="2022-03" db="EMBL/GenBank/DDBJ databases">
        <authorList>
            <person name="Martin C."/>
        </authorList>
    </citation>
    <scope>NUCLEOTIDE SEQUENCE</scope>
</reference>
<evidence type="ECO:0000313" key="9">
    <source>
        <dbReference type="EMBL" id="CAH1786101.1"/>
    </source>
</evidence>
<dbReference type="EMBL" id="CAIIXF020000006">
    <property type="protein sequence ID" value="CAH1786101.1"/>
    <property type="molecule type" value="Genomic_DNA"/>
</dbReference>
<dbReference type="InterPro" id="IPR005706">
    <property type="entry name" value="Ribosomal_uS2_bac/mit/plastid"/>
</dbReference>
<name>A0A8J1XWY7_OWEFU</name>
<dbReference type="GO" id="GO:0005763">
    <property type="term" value="C:mitochondrial small ribosomal subunit"/>
    <property type="evidence" value="ECO:0007669"/>
    <property type="project" value="UniProtKB-ARBA"/>
</dbReference>
<keyword evidence="3" id="KW-0689">Ribosomal protein</keyword>
<gene>
    <name evidence="9" type="ORF">OFUS_LOCUS12063</name>
</gene>
<dbReference type="PANTHER" id="PTHR12534:SF0">
    <property type="entry name" value="SMALL RIBOSOMAL SUBUNIT PROTEIN US2M"/>
    <property type="match status" value="1"/>
</dbReference>
<evidence type="ECO:0000313" key="10">
    <source>
        <dbReference type="Proteomes" id="UP000749559"/>
    </source>
</evidence>
<comment type="subcellular location">
    <subcellularLocation>
        <location evidence="1">Mitochondrion</location>
    </subcellularLocation>
</comment>
<organism evidence="9 10">
    <name type="scientific">Owenia fusiformis</name>
    <name type="common">Polychaete worm</name>
    <dbReference type="NCBI Taxonomy" id="6347"/>
    <lineage>
        <taxon>Eukaryota</taxon>
        <taxon>Metazoa</taxon>
        <taxon>Spiralia</taxon>
        <taxon>Lophotrochozoa</taxon>
        <taxon>Annelida</taxon>
        <taxon>Polychaeta</taxon>
        <taxon>Sedentaria</taxon>
        <taxon>Canalipalpata</taxon>
        <taxon>Sabellida</taxon>
        <taxon>Oweniida</taxon>
        <taxon>Oweniidae</taxon>
        <taxon>Owenia</taxon>
    </lineage>
</organism>
<comment type="function">
    <text evidence="6">Required for mitoribosome formation and stability, and mitochondrial translation.</text>
</comment>
<dbReference type="OrthoDB" id="2320368at2759"/>
<evidence type="ECO:0000256" key="8">
    <source>
        <dbReference type="ARBA" id="ARBA00083109"/>
    </source>
</evidence>
<evidence type="ECO:0000256" key="4">
    <source>
        <dbReference type="ARBA" id="ARBA00023128"/>
    </source>
</evidence>
<comment type="similarity">
    <text evidence="2">Belongs to the universal ribosomal protein uS2 family.</text>
</comment>
<keyword evidence="5" id="KW-0687">Ribonucleoprotein</keyword>
<protein>
    <recommendedName>
        <fullName evidence="7">Small ribosomal subunit protein uS2m</fullName>
    </recommendedName>
    <alternativeName>
        <fullName evidence="8">28S ribosomal protein S2, mitochondrial</fullName>
    </alternativeName>
</protein>
<dbReference type="Pfam" id="PF00318">
    <property type="entry name" value="Ribosomal_S2"/>
    <property type="match status" value="2"/>
</dbReference>
<dbReference type="GO" id="GO:0006412">
    <property type="term" value="P:translation"/>
    <property type="evidence" value="ECO:0007669"/>
    <property type="project" value="InterPro"/>
</dbReference>
<evidence type="ECO:0000256" key="6">
    <source>
        <dbReference type="ARBA" id="ARBA00059792"/>
    </source>
</evidence>
<dbReference type="Proteomes" id="UP000749559">
    <property type="component" value="Unassembled WGS sequence"/>
</dbReference>
<dbReference type="PRINTS" id="PR00395">
    <property type="entry name" value="RIBOSOMALS2"/>
</dbReference>
<dbReference type="InterPro" id="IPR001865">
    <property type="entry name" value="Ribosomal_uS2"/>
</dbReference>
<dbReference type="CDD" id="cd01425">
    <property type="entry name" value="RPS2"/>
    <property type="match status" value="1"/>
</dbReference>
<dbReference type="AlphaFoldDB" id="A0A8J1XWY7"/>
<dbReference type="HAMAP" id="MF_00291_B">
    <property type="entry name" value="Ribosomal_uS2_B"/>
    <property type="match status" value="1"/>
</dbReference>
<dbReference type="GO" id="GO:0003735">
    <property type="term" value="F:structural constituent of ribosome"/>
    <property type="evidence" value="ECO:0007669"/>
    <property type="project" value="InterPro"/>
</dbReference>
<proteinExistence type="inferred from homology"/>
<dbReference type="Gene3D" id="3.40.50.10490">
    <property type="entry name" value="Glucose-6-phosphate isomerase like protein, domain 1"/>
    <property type="match status" value="1"/>
</dbReference>
<evidence type="ECO:0000256" key="1">
    <source>
        <dbReference type="ARBA" id="ARBA00004173"/>
    </source>
</evidence>
<feature type="non-terminal residue" evidence="9">
    <location>
        <position position="1"/>
    </location>
</feature>
<dbReference type="InterPro" id="IPR023591">
    <property type="entry name" value="Ribosomal_uS2_flav_dom_sf"/>
</dbReference>
<keyword evidence="10" id="KW-1185">Reference proteome</keyword>
<dbReference type="PANTHER" id="PTHR12534">
    <property type="entry name" value="30S RIBOSOMAL PROTEIN S2 PROKARYOTIC AND ORGANELLAR"/>
    <property type="match status" value="1"/>
</dbReference>
<dbReference type="SUPFAM" id="SSF52313">
    <property type="entry name" value="Ribosomal protein S2"/>
    <property type="match status" value="1"/>
</dbReference>
<accession>A0A8J1XWY7</accession>
<keyword evidence="4" id="KW-0496">Mitochondrion</keyword>
<dbReference type="FunFam" id="3.40.50.10490:FF:000026">
    <property type="entry name" value="28S ribosomal protein S2, mitochondrial"/>
    <property type="match status" value="1"/>
</dbReference>
<evidence type="ECO:0000256" key="2">
    <source>
        <dbReference type="ARBA" id="ARBA00006242"/>
    </source>
</evidence>